<protein>
    <recommendedName>
        <fullName evidence="3">SWIM-type domain-containing protein</fullName>
    </recommendedName>
</protein>
<dbReference type="OrthoDB" id="2799241at2759"/>
<evidence type="ECO:0000256" key="2">
    <source>
        <dbReference type="SAM" id="MobiDB-lite"/>
    </source>
</evidence>
<reference evidence="4 5" key="1">
    <citation type="submission" date="2018-06" db="EMBL/GenBank/DDBJ databases">
        <title>Comparative genomics reveals the genomic features of Rhizophagus irregularis, R. cerebriforme, R. diaphanum and Gigaspora rosea, and their symbiotic lifestyle signature.</title>
        <authorList>
            <person name="Morin E."/>
            <person name="San Clemente H."/>
            <person name="Chen E.C.H."/>
            <person name="De La Providencia I."/>
            <person name="Hainaut M."/>
            <person name="Kuo A."/>
            <person name="Kohler A."/>
            <person name="Murat C."/>
            <person name="Tang N."/>
            <person name="Roy S."/>
            <person name="Loubradou J."/>
            <person name="Henrissat B."/>
            <person name="Grigoriev I.V."/>
            <person name="Corradi N."/>
            <person name="Roux C."/>
            <person name="Martin F.M."/>
        </authorList>
    </citation>
    <scope>NUCLEOTIDE SEQUENCE [LARGE SCALE GENOMIC DNA]</scope>
    <source>
        <strain evidence="4 5">DAOM 194757</strain>
    </source>
</reference>
<keyword evidence="1" id="KW-0862">Zinc</keyword>
<dbReference type="PROSITE" id="PS50966">
    <property type="entry name" value="ZF_SWIM"/>
    <property type="match status" value="1"/>
</dbReference>
<feature type="region of interest" description="Disordered" evidence="2">
    <location>
        <begin position="74"/>
        <end position="102"/>
    </location>
</feature>
<evidence type="ECO:0000313" key="5">
    <source>
        <dbReference type="Proteomes" id="UP000266673"/>
    </source>
</evidence>
<keyword evidence="1" id="KW-0479">Metal-binding</keyword>
<proteinExistence type="predicted"/>
<keyword evidence="1" id="KW-0863">Zinc-finger</keyword>
<feature type="domain" description="SWIM-type" evidence="3">
    <location>
        <begin position="2"/>
        <end position="33"/>
    </location>
</feature>
<comment type="caution">
    <text evidence="4">The sequence shown here is derived from an EMBL/GenBank/DDBJ whole genome shotgun (WGS) entry which is preliminary data.</text>
</comment>
<accession>A0A397TZY2</accession>
<organism evidence="4 5">
    <name type="scientific">Gigaspora rosea</name>
    <dbReference type="NCBI Taxonomy" id="44941"/>
    <lineage>
        <taxon>Eukaryota</taxon>
        <taxon>Fungi</taxon>
        <taxon>Fungi incertae sedis</taxon>
        <taxon>Mucoromycota</taxon>
        <taxon>Glomeromycotina</taxon>
        <taxon>Glomeromycetes</taxon>
        <taxon>Diversisporales</taxon>
        <taxon>Gigasporaceae</taxon>
        <taxon>Gigaspora</taxon>
    </lineage>
</organism>
<dbReference type="InterPro" id="IPR007527">
    <property type="entry name" value="Znf_SWIM"/>
</dbReference>
<dbReference type="Pfam" id="PF04434">
    <property type="entry name" value="SWIM"/>
    <property type="match status" value="1"/>
</dbReference>
<sequence>MYGQPTEICCQCLDFLQKGIMCKHLCAAAYYIDKLCQQEQHTYLPKIIFATHQKAQNICCNLCTNKPEILISHTNDNDNDDISNENSANSNEEDTDNKSNNQRILGIQYIPMTTLSASSPAQTQFRPNTPNENLKAFKNLVQFNQESKQISINNQYNLISHLRNIAISESFKNAQQLANIMYESINLQKHNASIASILPFKQEKKNGSSYFTKAIKKNS</sequence>
<evidence type="ECO:0000256" key="1">
    <source>
        <dbReference type="PROSITE-ProRule" id="PRU00325"/>
    </source>
</evidence>
<dbReference type="GO" id="GO:0008270">
    <property type="term" value="F:zinc ion binding"/>
    <property type="evidence" value="ECO:0007669"/>
    <property type="project" value="UniProtKB-KW"/>
</dbReference>
<name>A0A397TZY2_9GLOM</name>
<gene>
    <name evidence="4" type="ORF">C2G38_2224655</name>
</gene>
<dbReference type="Proteomes" id="UP000266673">
    <property type="component" value="Unassembled WGS sequence"/>
</dbReference>
<dbReference type="EMBL" id="QKWP01002374">
    <property type="protein sequence ID" value="RIB03575.1"/>
    <property type="molecule type" value="Genomic_DNA"/>
</dbReference>
<dbReference type="AlphaFoldDB" id="A0A397TZY2"/>
<keyword evidence="5" id="KW-1185">Reference proteome</keyword>
<evidence type="ECO:0000313" key="4">
    <source>
        <dbReference type="EMBL" id="RIB03575.1"/>
    </source>
</evidence>
<evidence type="ECO:0000259" key="3">
    <source>
        <dbReference type="PROSITE" id="PS50966"/>
    </source>
</evidence>